<protein>
    <submittedName>
        <fullName evidence="2">Uncharacterized protein</fullName>
    </submittedName>
</protein>
<proteinExistence type="predicted"/>
<dbReference type="EMBL" id="KN817641">
    <property type="protein sequence ID" value="KJA15552.1"/>
    <property type="molecule type" value="Genomic_DNA"/>
</dbReference>
<name>A0A0D2KLQ5_HYPSF</name>
<reference evidence="3" key="1">
    <citation type="submission" date="2014-04" db="EMBL/GenBank/DDBJ databases">
        <title>Evolutionary Origins and Diversification of the Mycorrhizal Mutualists.</title>
        <authorList>
            <consortium name="DOE Joint Genome Institute"/>
            <consortium name="Mycorrhizal Genomics Consortium"/>
            <person name="Kohler A."/>
            <person name="Kuo A."/>
            <person name="Nagy L.G."/>
            <person name="Floudas D."/>
            <person name="Copeland A."/>
            <person name="Barry K.W."/>
            <person name="Cichocki N."/>
            <person name="Veneault-Fourrey C."/>
            <person name="LaButti K."/>
            <person name="Lindquist E.A."/>
            <person name="Lipzen A."/>
            <person name="Lundell T."/>
            <person name="Morin E."/>
            <person name="Murat C."/>
            <person name="Riley R."/>
            <person name="Ohm R."/>
            <person name="Sun H."/>
            <person name="Tunlid A."/>
            <person name="Henrissat B."/>
            <person name="Grigoriev I.V."/>
            <person name="Hibbett D.S."/>
            <person name="Martin F."/>
        </authorList>
    </citation>
    <scope>NUCLEOTIDE SEQUENCE [LARGE SCALE GENOMIC DNA]</scope>
    <source>
        <strain evidence="3">FD-334 SS-4</strain>
    </source>
</reference>
<evidence type="ECO:0000313" key="2">
    <source>
        <dbReference type="EMBL" id="KJA15552.1"/>
    </source>
</evidence>
<accession>A0A0D2KLQ5</accession>
<evidence type="ECO:0000256" key="1">
    <source>
        <dbReference type="SAM" id="MobiDB-lite"/>
    </source>
</evidence>
<sequence>METDNALRPSRRYSRWISLLEVFQTNFSAVLPESLPGVHSAAGFSSLKPQPAADSHSTRPCSRPPKNFARISSGVVACRACK</sequence>
<gene>
    <name evidence="2" type="ORF">HYPSUDRAFT_48255</name>
</gene>
<dbReference type="Proteomes" id="UP000054270">
    <property type="component" value="Unassembled WGS sequence"/>
</dbReference>
<feature type="region of interest" description="Disordered" evidence="1">
    <location>
        <begin position="46"/>
        <end position="66"/>
    </location>
</feature>
<organism evidence="2 3">
    <name type="scientific">Hypholoma sublateritium (strain FD-334 SS-4)</name>
    <dbReference type="NCBI Taxonomy" id="945553"/>
    <lineage>
        <taxon>Eukaryota</taxon>
        <taxon>Fungi</taxon>
        <taxon>Dikarya</taxon>
        <taxon>Basidiomycota</taxon>
        <taxon>Agaricomycotina</taxon>
        <taxon>Agaricomycetes</taxon>
        <taxon>Agaricomycetidae</taxon>
        <taxon>Agaricales</taxon>
        <taxon>Agaricineae</taxon>
        <taxon>Strophariaceae</taxon>
        <taxon>Hypholoma</taxon>
    </lineage>
</organism>
<keyword evidence="3" id="KW-1185">Reference proteome</keyword>
<evidence type="ECO:0000313" key="3">
    <source>
        <dbReference type="Proteomes" id="UP000054270"/>
    </source>
</evidence>
<dbReference type="AlphaFoldDB" id="A0A0D2KLQ5"/>